<dbReference type="GO" id="GO:0004713">
    <property type="term" value="F:protein tyrosine kinase activity"/>
    <property type="evidence" value="ECO:0007669"/>
    <property type="project" value="TreeGrafter"/>
</dbReference>
<dbReference type="PANTHER" id="PTHR32309:SF13">
    <property type="entry name" value="FERRIC ENTEROBACTIN TRANSPORT PROTEIN FEPE"/>
    <property type="match status" value="1"/>
</dbReference>
<keyword evidence="2" id="KW-1003">Cell membrane</keyword>
<evidence type="ECO:0000313" key="8">
    <source>
        <dbReference type="EMBL" id="NCD72253.1"/>
    </source>
</evidence>
<dbReference type="EMBL" id="WWEO01000045">
    <property type="protein sequence ID" value="NCD72253.1"/>
    <property type="molecule type" value="Genomic_DNA"/>
</dbReference>
<feature type="domain" description="Polysaccharide chain length determinant N-terminal" evidence="7">
    <location>
        <begin position="6"/>
        <end position="90"/>
    </location>
</feature>
<accession>A0A965ZLL9</accession>
<evidence type="ECO:0000313" key="9">
    <source>
        <dbReference type="Proteomes" id="UP000638732"/>
    </source>
</evidence>
<dbReference type="SUPFAM" id="SSF52540">
    <property type="entry name" value="P-loop containing nucleoside triphosphate hydrolases"/>
    <property type="match status" value="1"/>
</dbReference>
<evidence type="ECO:0000256" key="2">
    <source>
        <dbReference type="ARBA" id="ARBA00022475"/>
    </source>
</evidence>
<keyword evidence="9" id="KW-1185">Reference proteome</keyword>
<evidence type="ECO:0000256" key="6">
    <source>
        <dbReference type="SAM" id="Phobius"/>
    </source>
</evidence>
<dbReference type="Proteomes" id="UP000638732">
    <property type="component" value="Unassembled WGS sequence"/>
</dbReference>
<dbReference type="RefSeq" id="WP_166588205.1">
    <property type="nucleotide sequence ID" value="NZ_WWEO01000045.1"/>
</dbReference>
<dbReference type="AlphaFoldDB" id="A0A965ZLL9"/>
<dbReference type="Pfam" id="PF02706">
    <property type="entry name" value="Wzz"/>
    <property type="match status" value="1"/>
</dbReference>
<reference evidence="8" key="2">
    <citation type="submission" date="2020-10" db="EMBL/GenBank/DDBJ databases">
        <title>Mucilaginibacter sp. nov., isolated from soil.</title>
        <authorList>
            <person name="Jeon C.O."/>
        </authorList>
    </citation>
    <scope>NUCLEOTIDE SEQUENCE</scope>
    <source>
        <strain evidence="8">R11</strain>
    </source>
</reference>
<evidence type="ECO:0000256" key="5">
    <source>
        <dbReference type="ARBA" id="ARBA00023136"/>
    </source>
</evidence>
<reference evidence="8" key="1">
    <citation type="submission" date="2020-01" db="EMBL/GenBank/DDBJ databases">
        <authorList>
            <person name="Seo Y.L."/>
        </authorList>
    </citation>
    <scope>NUCLEOTIDE SEQUENCE</scope>
    <source>
        <strain evidence="8">R11</strain>
    </source>
</reference>
<evidence type="ECO:0000256" key="3">
    <source>
        <dbReference type="ARBA" id="ARBA00022692"/>
    </source>
</evidence>
<comment type="subcellular location">
    <subcellularLocation>
        <location evidence="1">Cell membrane</location>
        <topology evidence="1">Multi-pass membrane protein</topology>
    </subcellularLocation>
</comment>
<dbReference type="PANTHER" id="PTHR32309">
    <property type="entry name" value="TYROSINE-PROTEIN KINASE"/>
    <property type="match status" value="1"/>
</dbReference>
<protein>
    <submittedName>
        <fullName evidence="8">Lipopolysaccharide biosynthesis protein</fullName>
    </submittedName>
</protein>
<dbReference type="GO" id="GO:0005886">
    <property type="term" value="C:plasma membrane"/>
    <property type="evidence" value="ECO:0007669"/>
    <property type="project" value="UniProtKB-SubCell"/>
</dbReference>
<name>A0A965ZLL9_9SPHI</name>
<feature type="transmembrane region" description="Helical" evidence="6">
    <location>
        <begin position="15"/>
        <end position="32"/>
    </location>
</feature>
<sequence length="721" mass="81819">MEIKGFITLLKKHKYTLVIIPLVAIIITYFLVRNQPNSYSSQAQISTGIVDQTQQTLGQEVLQESRINQEFANIIQLIRSKKMLDQVSYQIMIHDLTSKTPYRTPSKLMESMNQSAREHAVAVYSNLYKNRQSLSLFDKDQKGMYDLLTSMHYDDQSILKTLTVYRSENSDFVQVEMETDNPELAASIVNTLCGEMIEYFNFLLKDNQRKAVSYLGTLAKAKQDTLTKRMNDLKDYKIKNHVFNLNEQARALYGQIADFETKLDQAKKDAVAFQGAIGNIDKQFDPNDRKYLESAMVRINQSIVNSRAQLQDLNSKYVQSNFNPRYKNSIDSLRRVIESQVNQSSDKYITNPLSNKQNLIQQKLNLQVQQEVAQNSISSMTSQLAALNDRLHTLVPHEAVVQGDESAITVASQEYLDVLQKYNQMSLESNFTARLKQVSMAMPGMAQPSKKMLLVIISGIVSFVFCIAVFFVLFLLDTSLKAPRDLANKTKTPVLGYLNLLNTASIDLNKVWHDRQNTPDVATFRNLLQSIRFEIETEMQDDKVLLVNSITKGEGKTYLSMNLAYAFAAINKQVLLIDGNFINPGITKLINPKIYLEDYLNGKVDASNNESVSNITFMGNRNGSASLLEVASQQVITSKIEALKQVFDVIIIEASALETLNKSKEWITFSDRILTVFEAGQSFKEPQQLNLEYLKSYGNKFIGWVMNMVMPDELVDTAKVK</sequence>
<dbReference type="InterPro" id="IPR027417">
    <property type="entry name" value="P-loop_NTPase"/>
</dbReference>
<evidence type="ECO:0000256" key="1">
    <source>
        <dbReference type="ARBA" id="ARBA00004651"/>
    </source>
</evidence>
<proteinExistence type="predicted"/>
<comment type="caution">
    <text evidence="8">The sequence shown here is derived from an EMBL/GenBank/DDBJ whole genome shotgun (WGS) entry which is preliminary data.</text>
</comment>
<keyword evidence="3 6" id="KW-0812">Transmembrane</keyword>
<dbReference type="InterPro" id="IPR050445">
    <property type="entry name" value="Bact_polysacc_biosynth/exp"/>
</dbReference>
<evidence type="ECO:0000259" key="7">
    <source>
        <dbReference type="Pfam" id="PF02706"/>
    </source>
</evidence>
<dbReference type="Gene3D" id="3.40.50.300">
    <property type="entry name" value="P-loop containing nucleotide triphosphate hydrolases"/>
    <property type="match status" value="1"/>
</dbReference>
<evidence type="ECO:0000256" key="4">
    <source>
        <dbReference type="ARBA" id="ARBA00022989"/>
    </source>
</evidence>
<feature type="transmembrane region" description="Helical" evidence="6">
    <location>
        <begin position="452"/>
        <end position="476"/>
    </location>
</feature>
<organism evidence="8 9">
    <name type="scientific">Mucilaginibacter agri</name>
    <dbReference type="NCBI Taxonomy" id="2695265"/>
    <lineage>
        <taxon>Bacteria</taxon>
        <taxon>Pseudomonadati</taxon>
        <taxon>Bacteroidota</taxon>
        <taxon>Sphingobacteriia</taxon>
        <taxon>Sphingobacteriales</taxon>
        <taxon>Sphingobacteriaceae</taxon>
        <taxon>Mucilaginibacter</taxon>
    </lineage>
</organism>
<keyword evidence="5 6" id="KW-0472">Membrane</keyword>
<keyword evidence="4 6" id="KW-1133">Transmembrane helix</keyword>
<gene>
    <name evidence="8" type="ORF">GSY63_23010</name>
</gene>
<dbReference type="InterPro" id="IPR003856">
    <property type="entry name" value="LPS_length_determ_N"/>
</dbReference>